<evidence type="ECO:0000313" key="8">
    <source>
        <dbReference type="EMBL" id="HHQ16562.1"/>
    </source>
</evidence>
<keyword evidence="3 6" id="KW-0694">RNA-binding</keyword>
<dbReference type="InterPro" id="IPR036164">
    <property type="entry name" value="bL21-like_sf"/>
</dbReference>
<dbReference type="GO" id="GO:0005840">
    <property type="term" value="C:ribosome"/>
    <property type="evidence" value="ECO:0007669"/>
    <property type="project" value="UniProtKB-KW"/>
</dbReference>
<evidence type="ECO:0000256" key="6">
    <source>
        <dbReference type="HAMAP-Rule" id="MF_01363"/>
    </source>
</evidence>
<organism evidence="8">
    <name type="scientific">Thermodesulfobacterium geofontis</name>
    <dbReference type="NCBI Taxonomy" id="1295609"/>
    <lineage>
        <taxon>Bacteria</taxon>
        <taxon>Pseudomonadati</taxon>
        <taxon>Thermodesulfobacteriota</taxon>
        <taxon>Thermodesulfobacteria</taxon>
        <taxon>Thermodesulfobacteriales</taxon>
        <taxon>Thermodesulfobacteriaceae</taxon>
        <taxon>Thermodesulfobacterium</taxon>
    </lineage>
</organism>
<reference evidence="8" key="1">
    <citation type="journal article" date="2020" name="mSystems">
        <title>Genome- and Community-Level Interaction Insights into Carbon Utilization and Element Cycling Functions of Hydrothermarchaeota in Hydrothermal Sediment.</title>
        <authorList>
            <person name="Zhou Z."/>
            <person name="Liu Y."/>
            <person name="Xu W."/>
            <person name="Pan J."/>
            <person name="Luo Z.H."/>
            <person name="Li M."/>
        </authorList>
    </citation>
    <scope>NUCLEOTIDE SEQUENCE [LARGE SCALE GENOMIC DNA]</scope>
    <source>
        <strain evidence="8">SpSt-106</strain>
    </source>
</reference>
<dbReference type="PANTHER" id="PTHR21349">
    <property type="entry name" value="50S RIBOSOMAL PROTEIN L21"/>
    <property type="match status" value="1"/>
</dbReference>
<evidence type="ECO:0000256" key="5">
    <source>
        <dbReference type="ARBA" id="ARBA00023274"/>
    </source>
</evidence>
<gene>
    <name evidence="6 8" type="primary">rplU</name>
    <name evidence="8" type="ORF">ENM15_07105</name>
</gene>
<name>A0A7V5XHL2_9BACT</name>
<evidence type="ECO:0000256" key="7">
    <source>
        <dbReference type="RuleBase" id="RU000562"/>
    </source>
</evidence>
<comment type="function">
    <text evidence="6 7">This protein binds to 23S rRNA in the presence of protein L20.</text>
</comment>
<dbReference type="PANTHER" id="PTHR21349:SF0">
    <property type="entry name" value="LARGE RIBOSOMAL SUBUNIT PROTEIN BL21M"/>
    <property type="match status" value="1"/>
</dbReference>
<accession>A0A7V5XHL2</accession>
<keyword evidence="2 6" id="KW-0699">rRNA-binding</keyword>
<dbReference type="InterPro" id="IPR018258">
    <property type="entry name" value="Ribosomal_bL21_CS"/>
</dbReference>
<comment type="caution">
    <text evidence="8">The sequence shown here is derived from an EMBL/GenBank/DDBJ whole genome shotgun (WGS) entry which is preliminary data.</text>
</comment>
<dbReference type="GO" id="GO:1990904">
    <property type="term" value="C:ribonucleoprotein complex"/>
    <property type="evidence" value="ECO:0007669"/>
    <property type="project" value="UniProtKB-KW"/>
</dbReference>
<dbReference type="AlphaFoldDB" id="A0A7V5XHL2"/>
<proteinExistence type="inferred from homology"/>
<dbReference type="NCBIfam" id="TIGR00061">
    <property type="entry name" value="L21"/>
    <property type="match status" value="1"/>
</dbReference>
<dbReference type="GO" id="GO:0006412">
    <property type="term" value="P:translation"/>
    <property type="evidence" value="ECO:0007669"/>
    <property type="project" value="UniProtKB-UniRule"/>
</dbReference>
<evidence type="ECO:0000256" key="3">
    <source>
        <dbReference type="ARBA" id="ARBA00022884"/>
    </source>
</evidence>
<dbReference type="Pfam" id="PF00829">
    <property type="entry name" value="Ribosomal_L21p"/>
    <property type="match status" value="1"/>
</dbReference>
<sequence length="103" mass="11537">MLAVIKTGGKQYIIKPGDRLKVEKIEGEVGDVVEINEVLLVKTDKEIKIGTPLVESAKVKASIVEQGKAPKVIVFKKKPKKGYKRKKGHRQLYTTIEIKEILL</sequence>
<comment type="similarity">
    <text evidence="1 6 7">Belongs to the bacterial ribosomal protein bL21 family.</text>
</comment>
<dbReference type="GO" id="GO:0005737">
    <property type="term" value="C:cytoplasm"/>
    <property type="evidence" value="ECO:0007669"/>
    <property type="project" value="UniProtKB-ARBA"/>
</dbReference>
<protein>
    <recommendedName>
        <fullName evidence="6">Large ribosomal subunit protein bL21</fullName>
    </recommendedName>
</protein>
<evidence type="ECO:0000256" key="1">
    <source>
        <dbReference type="ARBA" id="ARBA00008563"/>
    </source>
</evidence>
<dbReference type="InterPro" id="IPR001787">
    <property type="entry name" value="Ribosomal_bL21"/>
</dbReference>
<evidence type="ECO:0000256" key="4">
    <source>
        <dbReference type="ARBA" id="ARBA00022980"/>
    </source>
</evidence>
<keyword evidence="4 6" id="KW-0689">Ribosomal protein</keyword>
<dbReference type="EMBL" id="DRWR01000116">
    <property type="protein sequence ID" value="HHQ16562.1"/>
    <property type="molecule type" value="Genomic_DNA"/>
</dbReference>
<keyword evidence="5 6" id="KW-0687">Ribonucleoprotein</keyword>
<dbReference type="GO" id="GO:0019843">
    <property type="term" value="F:rRNA binding"/>
    <property type="evidence" value="ECO:0007669"/>
    <property type="project" value="UniProtKB-UniRule"/>
</dbReference>
<dbReference type="GO" id="GO:0003735">
    <property type="term" value="F:structural constituent of ribosome"/>
    <property type="evidence" value="ECO:0007669"/>
    <property type="project" value="InterPro"/>
</dbReference>
<evidence type="ECO:0000256" key="2">
    <source>
        <dbReference type="ARBA" id="ARBA00022730"/>
    </source>
</evidence>
<comment type="subunit">
    <text evidence="6">Part of the 50S ribosomal subunit. Contacts protein L20.</text>
</comment>
<dbReference type="PROSITE" id="PS01169">
    <property type="entry name" value="RIBOSOMAL_L21"/>
    <property type="match status" value="1"/>
</dbReference>
<dbReference type="HAMAP" id="MF_01363">
    <property type="entry name" value="Ribosomal_bL21"/>
    <property type="match status" value="1"/>
</dbReference>
<dbReference type="SUPFAM" id="SSF141091">
    <property type="entry name" value="L21p-like"/>
    <property type="match status" value="1"/>
</dbReference>
<dbReference type="InterPro" id="IPR028909">
    <property type="entry name" value="bL21-like"/>
</dbReference>